<dbReference type="AlphaFoldDB" id="A0A6P5WTA3"/>
<name>A0A6P5WTA3_DURZI</name>
<organism evidence="1 2">
    <name type="scientific">Durio zibethinus</name>
    <name type="common">Durian</name>
    <dbReference type="NCBI Taxonomy" id="66656"/>
    <lineage>
        <taxon>Eukaryota</taxon>
        <taxon>Viridiplantae</taxon>
        <taxon>Streptophyta</taxon>
        <taxon>Embryophyta</taxon>
        <taxon>Tracheophyta</taxon>
        <taxon>Spermatophyta</taxon>
        <taxon>Magnoliopsida</taxon>
        <taxon>eudicotyledons</taxon>
        <taxon>Gunneridae</taxon>
        <taxon>Pentapetalae</taxon>
        <taxon>rosids</taxon>
        <taxon>malvids</taxon>
        <taxon>Malvales</taxon>
        <taxon>Malvaceae</taxon>
        <taxon>Helicteroideae</taxon>
        <taxon>Durio</taxon>
    </lineage>
</organism>
<dbReference type="RefSeq" id="XP_022718922.1">
    <property type="nucleotide sequence ID" value="XM_022863187.1"/>
</dbReference>
<evidence type="ECO:0000313" key="2">
    <source>
        <dbReference type="RefSeq" id="XP_022718922.1"/>
    </source>
</evidence>
<evidence type="ECO:0000313" key="3">
    <source>
        <dbReference type="RefSeq" id="XP_022718923.1"/>
    </source>
</evidence>
<protein>
    <submittedName>
        <fullName evidence="2 3">Uncharacterized protein LOC111277052 isoform X1</fullName>
    </submittedName>
</protein>
<dbReference type="RefSeq" id="XP_022718923.1">
    <property type="nucleotide sequence ID" value="XM_022863188.1"/>
</dbReference>
<accession>A0A6P5WTA3</accession>
<dbReference type="KEGG" id="dzi:111277052"/>
<evidence type="ECO:0000313" key="1">
    <source>
        <dbReference type="Proteomes" id="UP000515121"/>
    </source>
</evidence>
<keyword evidence="1" id="KW-1185">Reference proteome</keyword>
<proteinExistence type="predicted"/>
<dbReference type="Proteomes" id="UP000515121">
    <property type="component" value="Unplaced"/>
</dbReference>
<reference evidence="2 3" key="1">
    <citation type="submission" date="2025-04" db="UniProtKB">
        <authorList>
            <consortium name="RefSeq"/>
        </authorList>
    </citation>
    <scope>IDENTIFICATION</scope>
    <source>
        <tissue evidence="2 3">Fruit stalk</tissue>
    </source>
</reference>
<gene>
    <name evidence="2 3" type="primary">LOC111277052</name>
</gene>
<sequence>MKSTNSKLNLPLDKFGSSLNFFDQLEFIQLHCLLTPCQGQRLESLNTLTTGKFMIDQGKQGPLHTQKRLLEILMSISVLEITPFHLIKRISKLHMESWHIVGGRTVIVIYTIVRRNTWLMVFRERRNLTL</sequence>
<dbReference type="GeneID" id="111277052"/>